<accession>A0A5N0ENI3</accession>
<dbReference type="OrthoDB" id="4659043at2"/>
<dbReference type="RefSeq" id="WP_150401266.1">
    <property type="nucleotide sequence ID" value="NZ_VXLC01000003.1"/>
</dbReference>
<evidence type="ECO:0000313" key="3">
    <source>
        <dbReference type="Proteomes" id="UP000323876"/>
    </source>
</evidence>
<keyword evidence="1" id="KW-0472">Membrane</keyword>
<feature type="transmembrane region" description="Helical" evidence="1">
    <location>
        <begin position="262"/>
        <end position="283"/>
    </location>
</feature>
<feature type="transmembrane region" description="Helical" evidence="1">
    <location>
        <begin position="18"/>
        <end position="37"/>
    </location>
</feature>
<evidence type="ECO:0000313" key="2">
    <source>
        <dbReference type="EMBL" id="KAA8888991.1"/>
    </source>
</evidence>
<sequence length="499" mass="55077">MSTGTAARGHVRGTVTRITARIVLILLATAAAFWTTWVRLVHDTWTGSSIGFVFVLPVLAIFSAIGLTLRRGAELPIHDRQTDLIVGLIGLGLSACTLGLLTPRYRYLYEMLHLDLLAAWLFVLSACVLLFGLRPVTRYWPCWLLLLAAFPPPYRAMRVIIGGGSVAAGATMLLFAAFAAAIAVGRTRTRAWVGAGLAFAVGCAVLVVLRIRWPSARVLVYQAIPSVVAVLIVAAVMYVDWRRRRGTSLKPLDRELDPLTAPQAWAAAATVTVAALLIMIIPIPPDYDRTFPVMPGLVLTQPHTVPPGWSQLSERQYPWAQHYFGQGTSMSRRMIRADQHNPLWDNESRRRRIVVDTVRAEDQYAIDRYPEFVLYNMPQPRISPPARIDLGHGITARLNTVLDDRRLLSWTWLTWNWSGAGGSERISLIAADNHESDAAFPPPQPSMLGIFENFLHQFLRGKAVVLDSESADVDSDAEHKDQDMLLSVARAIVAGAGKA</sequence>
<proteinExistence type="predicted"/>
<name>A0A5N0ENI3_9NOCA</name>
<keyword evidence="1" id="KW-1133">Transmembrane helix</keyword>
<comment type="caution">
    <text evidence="2">The sequence shown here is derived from an EMBL/GenBank/DDBJ whole genome shotgun (WGS) entry which is preliminary data.</text>
</comment>
<dbReference type="AlphaFoldDB" id="A0A5N0ENI3"/>
<organism evidence="2 3">
    <name type="scientific">Nocardia colli</name>
    <dbReference type="NCBI Taxonomy" id="2545717"/>
    <lineage>
        <taxon>Bacteria</taxon>
        <taxon>Bacillati</taxon>
        <taxon>Actinomycetota</taxon>
        <taxon>Actinomycetes</taxon>
        <taxon>Mycobacteriales</taxon>
        <taxon>Nocardiaceae</taxon>
        <taxon>Nocardia</taxon>
    </lineage>
</organism>
<protein>
    <submittedName>
        <fullName evidence="2">Exosortase/archaeosortase family protein</fullName>
    </submittedName>
</protein>
<evidence type="ECO:0000256" key="1">
    <source>
        <dbReference type="SAM" id="Phobius"/>
    </source>
</evidence>
<reference evidence="2 3" key="1">
    <citation type="submission" date="2019-09" db="EMBL/GenBank/DDBJ databases">
        <authorList>
            <person name="Wang X."/>
        </authorList>
    </citation>
    <scope>NUCLEOTIDE SEQUENCE [LARGE SCALE GENOMIC DNA]</scope>
    <source>
        <strain evidence="2 3">CICC 11023</strain>
    </source>
</reference>
<feature type="transmembrane region" description="Helical" evidence="1">
    <location>
        <begin position="219"/>
        <end position="241"/>
    </location>
</feature>
<dbReference type="EMBL" id="VXLC01000003">
    <property type="protein sequence ID" value="KAA8888991.1"/>
    <property type="molecule type" value="Genomic_DNA"/>
</dbReference>
<feature type="transmembrane region" description="Helical" evidence="1">
    <location>
        <begin position="81"/>
        <end position="101"/>
    </location>
</feature>
<gene>
    <name evidence="2" type="ORF">F3087_08325</name>
</gene>
<dbReference type="Proteomes" id="UP000323876">
    <property type="component" value="Unassembled WGS sequence"/>
</dbReference>
<keyword evidence="3" id="KW-1185">Reference proteome</keyword>
<feature type="transmembrane region" description="Helical" evidence="1">
    <location>
        <begin position="49"/>
        <end position="69"/>
    </location>
</feature>
<feature type="transmembrane region" description="Helical" evidence="1">
    <location>
        <begin position="160"/>
        <end position="184"/>
    </location>
</feature>
<keyword evidence="1" id="KW-0812">Transmembrane</keyword>
<feature type="transmembrane region" description="Helical" evidence="1">
    <location>
        <begin position="138"/>
        <end position="154"/>
    </location>
</feature>
<feature type="transmembrane region" description="Helical" evidence="1">
    <location>
        <begin position="107"/>
        <end position="131"/>
    </location>
</feature>
<feature type="transmembrane region" description="Helical" evidence="1">
    <location>
        <begin position="191"/>
        <end position="213"/>
    </location>
</feature>